<dbReference type="InterPro" id="IPR036400">
    <property type="entry name" value="Cyt_B5-like_heme/steroid_sf"/>
</dbReference>
<dbReference type="EMBL" id="KV453860">
    <property type="protein sequence ID" value="ODV83862.1"/>
    <property type="molecule type" value="Genomic_DNA"/>
</dbReference>
<reference evidence="17" key="1">
    <citation type="submission" date="2016-04" db="EMBL/GenBank/DDBJ databases">
        <title>Comparative genomics of biotechnologically important yeasts.</title>
        <authorList>
            <consortium name="DOE Joint Genome Institute"/>
            <person name="Riley R."/>
            <person name="Haridas S."/>
            <person name="Wolfe K.H."/>
            <person name="Lopes M.R."/>
            <person name="Hittinger C.T."/>
            <person name="Goker M."/>
            <person name="Salamov A."/>
            <person name="Wisecaver J."/>
            <person name="Long T.M."/>
            <person name="Aerts A.L."/>
            <person name="Barry K."/>
            <person name="Choi C."/>
            <person name="Clum A."/>
            <person name="Coughlan A.Y."/>
            <person name="Deshpande S."/>
            <person name="Douglass A.P."/>
            <person name="Hanson S.J."/>
            <person name="Klenk H.-P."/>
            <person name="Labutti K."/>
            <person name="Lapidus A."/>
            <person name="Lindquist E."/>
            <person name="Lipzen A."/>
            <person name="Meier-Kolthoff J.P."/>
            <person name="Ohm R.A."/>
            <person name="Otillar R.P."/>
            <person name="Pangilinan J."/>
            <person name="Peng Y."/>
            <person name="Rokas A."/>
            <person name="Rosa C.A."/>
            <person name="Scheuner C."/>
            <person name="Sibirny A.A."/>
            <person name="Slot J.C."/>
            <person name="Stielow J.B."/>
            <person name="Sun H."/>
            <person name="Kurtzman C.P."/>
            <person name="Blackwell M."/>
            <person name="Grigoriev I.V."/>
            <person name="Jeffries T.W."/>
        </authorList>
    </citation>
    <scope>NUCLEOTIDE SEQUENCE [LARGE SCALE GENOMIC DNA]</scope>
    <source>
        <strain evidence="17">NRRL YB-2248</strain>
    </source>
</reference>
<protein>
    <recommendedName>
        <fullName evidence="15">Cytochrome b5 heme-binding domain-containing protein</fullName>
    </recommendedName>
</protein>
<feature type="domain" description="Cytochrome b5 heme-binding" evidence="15">
    <location>
        <begin position="2"/>
        <end position="78"/>
    </location>
</feature>
<evidence type="ECO:0000259" key="15">
    <source>
        <dbReference type="PROSITE" id="PS50255"/>
    </source>
</evidence>
<keyword evidence="2" id="KW-0813">Transport</keyword>
<proteinExistence type="inferred from homology"/>
<dbReference type="Pfam" id="PF00173">
    <property type="entry name" value="Cyt-b5"/>
    <property type="match status" value="1"/>
</dbReference>
<evidence type="ECO:0000256" key="12">
    <source>
        <dbReference type="ARBA" id="ARBA00038168"/>
    </source>
</evidence>
<dbReference type="PANTHER" id="PTHR19359:SF150">
    <property type="entry name" value="CYTOCHROME B5"/>
    <property type="match status" value="1"/>
</dbReference>
<dbReference type="SMART" id="SM01117">
    <property type="entry name" value="Cyt-b5"/>
    <property type="match status" value="1"/>
</dbReference>
<evidence type="ECO:0000256" key="1">
    <source>
        <dbReference type="ARBA" id="ARBA00004131"/>
    </source>
</evidence>
<comment type="subcellular location">
    <subcellularLocation>
        <location evidence="1">Endoplasmic reticulum membrane</location>
        <topology evidence="1">Single-pass membrane protein</topology>
        <orientation evidence="1">Cytoplasmic side</orientation>
    </subcellularLocation>
    <subcellularLocation>
        <location evidence="11">Microsome membrane</location>
        <topology evidence="11">Single-pass membrane protein</topology>
        <orientation evidence="11">Cytoplasmic side</orientation>
    </subcellularLocation>
</comment>
<keyword evidence="8" id="KW-0249">Electron transport</keyword>
<organism evidence="16 17">
    <name type="scientific">[Candida] arabinofermentans NRRL YB-2248</name>
    <dbReference type="NCBI Taxonomy" id="983967"/>
    <lineage>
        <taxon>Eukaryota</taxon>
        <taxon>Fungi</taxon>
        <taxon>Dikarya</taxon>
        <taxon>Ascomycota</taxon>
        <taxon>Saccharomycotina</taxon>
        <taxon>Pichiomycetes</taxon>
        <taxon>Pichiales</taxon>
        <taxon>Pichiaceae</taxon>
        <taxon>Ogataea</taxon>
        <taxon>Ogataea/Candida clade</taxon>
    </lineage>
</organism>
<keyword evidence="17" id="KW-1185">Reference proteome</keyword>
<sequence>MSVSFTAEQVAEHNTRDDLYIIYNDKVYNCSEYLDEHPGGEEVILDCAGTDATEPFDDIGHSEDAREMLDSMLVGELKGGSKKSNNGSKSGNSSSTNGSNSSVLIAAGAAIAIAIVAFAVTRK</sequence>
<comment type="similarity">
    <text evidence="12 13">Belongs to the cytochrome b5 family.</text>
</comment>
<evidence type="ECO:0000256" key="6">
    <source>
        <dbReference type="ARBA" id="ARBA00022824"/>
    </source>
</evidence>
<keyword evidence="6" id="KW-0256">Endoplasmic reticulum</keyword>
<dbReference type="InterPro" id="IPR001199">
    <property type="entry name" value="Cyt_B5-like_heme/steroid-bd"/>
</dbReference>
<accession>A0A1E4SWP0</accession>
<keyword evidence="4 13" id="KW-0812">Transmembrane</keyword>
<evidence type="ECO:0000256" key="7">
    <source>
        <dbReference type="ARBA" id="ARBA00022848"/>
    </source>
</evidence>
<dbReference type="SUPFAM" id="SSF55856">
    <property type="entry name" value="Cytochrome b5-like heme/steroid binding domain"/>
    <property type="match status" value="1"/>
</dbReference>
<dbReference type="STRING" id="983967.A0A1E4SWP0"/>
<keyword evidence="3 13" id="KW-0349">Heme</keyword>
<evidence type="ECO:0000256" key="11">
    <source>
        <dbReference type="ARBA" id="ARBA00037877"/>
    </source>
</evidence>
<evidence type="ECO:0000256" key="4">
    <source>
        <dbReference type="ARBA" id="ARBA00022692"/>
    </source>
</evidence>
<keyword evidence="10 13" id="KW-0472">Membrane</keyword>
<dbReference type="InterPro" id="IPR018506">
    <property type="entry name" value="Cyt_B5_heme-BS"/>
</dbReference>
<feature type="compositionally biased region" description="Low complexity" evidence="14">
    <location>
        <begin position="82"/>
        <end position="99"/>
    </location>
</feature>
<evidence type="ECO:0000256" key="10">
    <source>
        <dbReference type="ARBA" id="ARBA00023136"/>
    </source>
</evidence>
<dbReference type="GO" id="GO:0020037">
    <property type="term" value="F:heme binding"/>
    <property type="evidence" value="ECO:0007669"/>
    <property type="project" value="UniProtKB-UniRule"/>
</dbReference>
<dbReference type="Gene3D" id="3.10.120.10">
    <property type="entry name" value="Cytochrome b5-like heme/steroid binding domain"/>
    <property type="match status" value="1"/>
</dbReference>
<evidence type="ECO:0000256" key="9">
    <source>
        <dbReference type="ARBA" id="ARBA00023004"/>
    </source>
</evidence>
<keyword evidence="13" id="KW-1133">Transmembrane helix</keyword>
<dbReference type="GO" id="GO:0046872">
    <property type="term" value="F:metal ion binding"/>
    <property type="evidence" value="ECO:0007669"/>
    <property type="project" value="UniProtKB-UniRule"/>
</dbReference>
<dbReference type="PROSITE" id="PS50255">
    <property type="entry name" value="CYTOCHROME_B5_2"/>
    <property type="match status" value="1"/>
</dbReference>
<evidence type="ECO:0000313" key="16">
    <source>
        <dbReference type="EMBL" id="ODV83862.1"/>
    </source>
</evidence>
<dbReference type="FunFam" id="3.10.120.10:FF:000002">
    <property type="entry name" value="Cytochrome b5 type B"/>
    <property type="match status" value="1"/>
</dbReference>
<dbReference type="PRINTS" id="PR00363">
    <property type="entry name" value="CYTOCHROMEB5"/>
</dbReference>
<dbReference type="OrthoDB" id="260519at2759"/>
<keyword evidence="7" id="KW-0492">Microsome</keyword>
<evidence type="ECO:0000256" key="14">
    <source>
        <dbReference type="SAM" id="MobiDB-lite"/>
    </source>
</evidence>
<dbReference type="Proteomes" id="UP000094801">
    <property type="component" value="Unassembled WGS sequence"/>
</dbReference>
<feature type="region of interest" description="Disordered" evidence="14">
    <location>
        <begin position="77"/>
        <end position="99"/>
    </location>
</feature>
<evidence type="ECO:0000256" key="3">
    <source>
        <dbReference type="ARBA" id="ARBA00022617"/>
    </source>
</evidence>
<evidence type="ECO:0000256" key="8">
    <source>
        <dbReference type="ARBA" id="ARBA00022982"/>
    </source>
</evidence>
<keyword evidence="9 13" id="KW-0408">Iron</keyword>
<evidence type="ECO:0000313" key="17">
    <source>
        <dbReference type="Proteomes" id="UP000094801"/>
    </source>
</evidence>
<dbReference type="GO" id="GO:0005789">
    <property type="term" value="C:endoplasmic reticulum membrane"/>
    <property type="evidence" value="ECO:0007669"/>
    <property type="project" value="UniProtKB-SubCell"/>
</dbReference>
<keyword evidence="5 13" id="KW-0479">Metal-binding</keyword>
<dbReference type="PROSITE" id="PS00191">
    <property type="entry name" value="CYTOCHROME_B5_1"/>
    <property type="match status" value="1"/>
</dbReference>
<evidence type="ECO:0000256" key="2">
    <source>
        <dbReference type="ARBA" id="ARBA00022448"/>
    </source>
</evidence>
<feature type="transmembrane region" description="Helical" evidence="13">
    <location>
        <begin position="103"/>
        <end position="121"/>
    </location>
</feature>
<name>A0A1E4SWP0_9ASCO</name>
<gene>
    <name evidence="16" type="ORF">CANARDRAFT_29593</name>
</gene>
<dbReference type="InterPro" id="IPR050668">
    <property type="entry name" value="Cytochrome_b5"/>
</dbReference>
<dbReference type="AlphaFoldDB" id="A0A1E4SWP0"/>
<evidence type="ECO:0000256" key="13">
    <source>
        <dbReference type="RuleBase" id="RU362121"/>
    </source>
</evidence>
<dbReference type="PANTHER" id="PTHR19359">
    <property type="entry name" value="CYTOCHROME B5"/>
    <property type="match status" value="1"/>
</dbReference>
<evidence type="ECO:0000256" key="5">
    <source>
        <dbReference type="ARBA" id="ARBA00022723"/>
    </source>
</evidence>